<organism evidence="1 2">
    <name type="scientific">Allotamlana fucoidanivorans</name>
    <dbReference type="NCBI Taxonomy" id="2583814"/>
    <lineage>
        <taxon>Bacteria</taxon>
        <taxon>Pseudomonadati</taxon>
        <taxon>Bacteroidota</taxon>
        <taxon>Flavobacteriia</taxon>
        <taxon>Flavobacteriales</taxon>
        <taxon>Flavobacteriaceae</taxon>
        <taxon>Allotamlana</taxon>
    </lineage>
</organism>
<name>A0A5C4SH17_9FLAO</name>
<comment type="caution">
    <text evidence="1">The sequence shown here is derived from an EMBL/GenBank/DDBJ whole genome shotgun (WGS) entry which is preliminary data.</text>
</comment>
<evidence type="ECO:0008006" key="3">
    <source>
        <dbReference type="Google" id="ProtNLM"/>
    </source>
</evidence>
<evidence type="ECO:0000313" key="2">
    <source>
        <dbReference type="Proteomes" id="UP000308713"/>
    </source>
</evidence>
<accession>A0A5C4SH17</accession>
<dbReference type="RefSeq" id="WP_139698218.1">
    <property type="nucleotide sequence ID" value="NZ_CP074074.1"/>
</dbReference>
<reference evidence="1 2" key="1">
    <citation type="submission" date="2019-05" db="EMBL/GenBank/DDBJ databases">
        <title>Tamlana fucoidanivorans sp. nov., isolated from the surface of algae collected from Fujian province in China.</title>
        <authorList>
            <person name="Li J."/>
        </authorList>
    </citation>
    <scope>NUCLEOTIDE SEQUENCE [LARGE SCALE GENOMIC DNA]</scope>
    <source>
        <strain evidence="1 2">CW2-9</strain>
    </source>
</reference>
<gene>
    <name evidence="1" type="ORF">FGF67_13120</name>
</gene>
<sequence>MKHILITLCFATVWITNAQNHAIAHVSTSEHIDLLKTKAKRTTAHHSNHYFYSIASVNSSKPVKQLQNKIIDFNIRTTHVFDNSEEATYDIRFKNSNGIALVTYNNEGILIASKEVYKNISTPLPIRKLISQAYPLWNIKSTLYTVRYNKHQPSAKCFTAVVTKGDLKKTISFNL</sequence>
<dbReference type="Proteomes" id="UP000308713">
    <property type="component" value="Unassembled WGS sequence"/>
</dbReference>
<evidence type="ECO:0000313" key="1">
    <source>
        <dbReference type="EMBL" id="TNJ42925.1"/>
    </source>
</evidence>
<keyword evidence="2" id="KW-1185">Reference proteome</keyword>
<dbReference type="OrthoDB" id="1448997at2"/>
<dbReference type="AlphaFoldDB" id="A0A5C4SH17"/>
<proteinExistence type="predicted"/>
<protein>
    <recommendedName>
        <fullName evidence="3">Nicotinate-nucleotide adenylyltransferase</fullName>
    </recommendedName>
</protein>
<dbReference type="EMBL" id="VDCS01000012">
    <property type="protein sequence ID" value="TNJ42925.1"/>
    <property type="molecule type" value="Genomic_DNA"/>
</dbReference>